<accession>A0A382FCQ4</accession>
<evidence type="ECO:0000313" key="1">
    <source>
        <dbReference type="EMBL" id="SVB60898.1"/>
    </source>
</evidence>
<protein>
    <submittedName>
        <fullName evidence="1">Uncharacterized protein</fullName>
    </submittedName>
</protein>
<sequence>MDRMWRMLMEAMLMDMAISSVRPTDIALDCDLDTEKVDEAYAKSEYIKEYNKDDC</sequence>
<organism evidence="1">
    <name type="scientific">marine metagenome</name>
    <dbReference type="NCBI Taxonomy" id="408172"/>
    <lineage>
        <taxon>unclassified sequences</taxon>
        <taxon>metagenomes</taxon>
        <taxon>ecological metagenomes</taxon>
    </lineage>
</organism>
<dbReference type="AlphaFoldDB" id="A0A382FCQ4"/>
<dbReference type="EMBL" id="UINC01049292">
    <property type="protein sequence ID" value="SVB60898.1"/>
    <property type="molecule type" value="Genomic_DNA"/>
</dbReference>
<gene>
    <name evidence="1" type="ORF">METZ01_LOCUS213752</name>
</gene>
<reference evidence="1" key="1">
    <citation type="submission" date="2018-05" db="EMBL/GenBank/DDBJ databases">
        <authorList>
            <person name="Lanie J.A."/>
            <person name="Ng W.-L."/>
            <person name="Kazmierczak K.M."/>
            <person name="Andrzejewski T.M."/>
            <person name="Davidsen T.M."/>
            <person name="Wayne K.J."/>
            <person name="Tettelin H."/>
            <person name="Glass J.I."/>
            <person name="Rusch D."/>
            <person name="Podicherti R."/>
            <person name="Tsui H.-C.T."/>
            <person name="Winkler M.E."/>
        </authorList>
    </citation>
    <scope>NUCLEOTIDE SEQUENCE</scope>
</reference>
<proteinExistence type="predicted"/>
<name>A0A382FCQ4_9ZZZZ</name>